<feature type="chain" id="PRO_5007573286" description="PI3K/PI4K catalytic domain-containing protein" evidence="1">
    <location>
        <begin position="18"/>
        <end position="631"/>
    </location>
</feature>
<dbReference type="Proteomes" id="UP000075320">
    <property type="component" value="Unassembled WGS sequence"/>
</dbReference>
<dbReference type="OrthoDB" id="7550081at2"/>
<dbReference type="RefSeq" id="WP_061833173.1">
    <property type="nucleotide sequence ID" value="NZ_LUKE01000001.1"/>
</dbReference>
<organism evidence="3 4">
    <name type="scientific">Bdellovibrio bacteriovorus</name>
    <dbReference type="NCBI Taxonomy" id="959"/>
    <lineage>
        <taxon>Bacteria</taxon>
        <taxon>Pseudomonadati</taxon>
        <taxon>Bdellovibrionota</taxon>
        <taxon>Bdellovibrionia</taxon>
        <taxon>Bdellovibrionales</taxon>
        <taxon>Pseudobdellovibrionaceae</taxon>
        <taxon>Bdellovibrio</taxon>
    </lineage>
</organism>
<keyword evidence="1" id="KW-0732">Signal</keyword>
<sequence length="631" mass="69571">MFLANLLVFSISFSAVAQPQLPPSCLKLESPQLCATPSKKTAAQEACEIEQKSHQCEEYVKLHPELKASGKLKTCSDISVCEESAGTQAFLKICATQMGEAWKDMAVGIFMYLTGQTGIPSEQDLAKQDFFKNCTTAECKRQMLGPFQKYFTAEEIQGHRNDKNLNPDDLANKNYLEGYSAAVLYRKLLMKLKKESQTRRLDEKFIEPWSGQAARLPMSFNELIDQALQKAGITHAACFKPEVVTEMRCYALFSILDPTLAAGAALKLTRIAGLAGKEASLATKAVESAPGARNAEAAIETAAKAPTKIELTPTGNTQVDIWQAREAGRQSAADAMEAKLLEDMKSNDIKSVKSLTMGRASPPLLLEFDNGVKGVWKSSETPGLNPHGEIFAYKLDRHLGENMVPATIERDLNGKPGTFQYYVDDAKPGKVDDPESFVFFDYLIENGDRHSDNYLVRADGRKVAIDHGLALDAWHVPDFPRHVDVVIDQQKKIDAEVGALRAEYERAQRGGVSPRQLNKLAENLKKAESEAKISRAKAQQEIAAMGVSARATAKIADTTPAEWNKVLSNLSEAEKKKFFERKDKAMKAIEKAYDYLGEGIYSVGPTSSKFKKAKELPERNPYVEQLNGSGL</sequence>
<feature type="signal peptide" evidence="1">
    <location>
        <begin position="1"/>
        <end position="17"/>
    </location>
</feature>
<protein>
    <recommendedName>
        <fullName evidence="2">PI3K/PI4K catalytic domain-containing protein</fullName>
    </recommendedName>
</protein>
<reference evidence="3 4" key="1">
    <citation type="submission" date="2016-03" db="EMBL/GenBank/DDBJ databases">
        <authorList>
            <person name="Ploux O."/>
        </authorList>
    </citation>
    <scope>NUCLEOTIDE SEQUENCE [LARGE SCALE GENOMIC DNA]</scope>
    <source>
        <strain evidence="3 4">R0</strain>
    </source>
</reference>
<dbReference type="Pfam" id="PF00454">
    <property type="entry name" value="PI3_PI4_kinase"/>
    <property type="match status" value="1"/>
</dbReference>
<comment type="caution">
    <text evidence="3">The sequence shown here is derived from an EMBL/GenBank/DDBJ whole genome shotgun (WGS) entry which is preliminary data.</text>
</comment>
<gene>
    <name evidence="3" type="ORF">AZI86_00695</name>
</gene>
<feature type="domain" description="PI3K/PI4K catalytic" evidence="2">
    <location>
        <begin position="436"/>
        <end position="484"/>
    </location>
</feature>
<evidence type="ECO:0000256" key="1">
    <source>
        <dbReference type="SAM" id="SignalP"/>
    </source>
</evidence>
<accession>A0A150WMW5</accession>
<name>A0A150WMW5_BDEBC</name>
<proteinExistence type="predicted"/>
<evidence type="ECO:0000313" key="4">
    <source>
        <dbReference type="Proteomes" id="UP000075320"/>
    </source>
</evidence>
<dbReference type="AlphaFoldDB" id="A0A150WMW5"/>
<keyword evidence="4" id="KW-1185">Reference proteome</keyword>
<evidence type="ECO:0000259" key="2">
    <source>
        <dbReference type="Pfam" id="PF00454"/>
    </source>
</evidence>
<dbReference type="InterPro" id="IPR000403">
    <property type="entry name" value="PI3/4_kinase_cat_dom"/>
</dbReference>
<dbReference type="EMBL" id="LUKE01000001">
    <property type="protein sequence ID" value="KYG65629.1"/>
    <property type="molecule type" value="Genomic_DNA"/>
</dbReference>
<evidence type="ECO:0000313" key="3">
    <source>
        <dbReference type="EMBL" id="KYG65629.1"/>
    </source>
</evidence>